<sequence>MPVVERFMVQVFRRDGEGDLIGDEPIQEPSPEAAVSKAEALEKRATGVLAYKWRGDMRTGEQGRLVILKRFGVLPLPVLEQVYSAATPY</sequence>
<dbReference type="Proteomes" id="UP000565455">
    <property type="component" value="Unassembled WGS sequence"/>
</dbReference>
<reference evidence="1 2" key="1">
    <citation type="submission" date="2020-08" db="EMBL/GenBank/DDBJ databases">
        <title>Genomic Encyclopedia of Type Strains, Phase IV (KMG-IV): sequencing the most valuable type-strain genomes for metagenomic binning, comparative biology and taxonomic classification.</title>
        <authorList>
            <person name="Goeker M."/>
        </authorList>
    </citation>
    <scope>NUCLEOTIDE SEQUENCE [LARGE SCALE GENOMIC DNA]</scope>
    <source>
        <strain evidence="1 2">DSM 5686</strain>
    </source>
</reference>
<dbReference type="EMBL" id="JACJIM010000003">
    <property type="protein sequence ID" value="MBA9063093.1"/>
    <property type="molecule type" value="Genomic_DNA"/>
</dbReference>
<evidence type="ECO:0000313" key="2">
    <source>
        <dbReference type="Proteomes" id="UP000565455"/>
    </source>
</evidence>
<accession>A0ABR6DBC8</accession>
<protein>
    <submittedName>
        <fullName evidence="1">Uncharacterized protein</fullName>
    </submittedName>
</protein>
<comment type="caution">
    <text evidence="1">The sequence shown here is derived from an EMBL/GenBank/DDBJ whole genome shotgun (WGS) entry which is preliminary data.</text>
</comment>
<keyword evidence="2" id="KW-1185">Reference proteome</keyword>
<name>A0ABR6DBC8_9HYPH</name>
<evidence type="ECO:0000313" key="1">
    <source>
        <dbReference type="EMBL" id="MBA9063093.1"/>
    </source>
</evidence>
<gene>
    <name evidence="1" type="ORF">GGQ91_002481</name>
</gene>
<proteinExistence type="predicted"/>
<organism evidence="1 2">
    <name type="scientific">Methylobacterium fujisawaense</name>
    <dbReference type="NCBI Taxonomy" id="107400"/>
    <lineage>
        <taxon>Bacteria</taxon>
        <taxon>Pseudomonadati</taxon>
        <taxon>Pseudomonadota</taxon>
        <taxon>Alphaproteobacteria</taxon>
        <taxon>Hyphomicrobiales</taxon>
        <taxon>Methylobacteriaceae</taxon>
        <taxon>Methylobacterium</taxon>
    </lineage>
</organism>